<gene>
    <name evidence="5" type="ORF">DXX93_06335</name>
</gene>
<dbReference type="AlphaFoldDB" id="A0A3E0TP08"/>
<dbReference type="Gene3D" id="2.40.420.20">
    <property type="match status" value="1"/>
</dbReference>
<feature type="chain" id="PRO_5017835253" evidence="3">
    <location>
        <begin position="30"/>
        <end position="397"/>
    </location>
</feature>
<dbReference type="Pfam" id="PF25973">
    <property type="entry name" value="BSH_CzcB"/>
    <property type="match status" value="1"/>
</dbReference>
<proteinExistence type="inferred from homology"/>
<sequence length="397" mass="42689">MMTLKTNNKTAAKWLLFTIGILATAMTHAEQQASSAKPTTVDVFKAQVQAFRQTLSLTGTIEARQHAQLATLEVGVVANMLVEAGDHVAKGEPLLLLDDKLAVLTLAQREASLAATQAALTEAERLYQEVVTLSKKQLVAETLMAERESGVAIANAELKRVQAQVAEQQEVVNRHRLRAPFAGVISERHVDLGEWITQQTPAFTLVEQAKLRLKLAIPQEYFTQLAFIQSANNQGAFTESEGQATLGSNAVQVEITPDALPSVLQNKPIIATLSRLVGDASNTSRTITGYVDLPATDDLVAGMSARADILLPDASNTAENLVWLPKTALKQHPDGGRSVFVVEQNRAKRYLVQVVDQQGERVAVAGAPANRDFVVTGVALLKDGALLAINRVIGATP</sequence>
<organism evidence="5 6">
    <name type="scientific">Thalassotalea euphylliae</name>
    <dbReference type="NCBI Taxonomy" id="1655234"/>
    <lineage>
        <taxon>Bacteria</taxon>
        <taxon>Pseudomonadati</taxon>
        <taxon>Pseudomonadota</taxon>
        <taxon>Gammaproteobacteria</taxon>
        <taxon>Alteromonadales</taxon>
        <taxon>Colwelliaceae</taxon>
        <taxon>Thalassotalea</taxon>
    </lineage>
</organism>
<dbReference type="InterPro" id="IPR006143">
    <property type="entry name" value="RND_pump_MFP"/>
</dbReference>
<dbReference type="EMBL" id="QUOU01000001">
    <property type="protein sequence ID" value="REL26238.1"/>
    <property type="molecule type" value="Genomic_DNA"/>
</dbReference>
<dbReference type="GO" id="GO:1990281">
    <property type="term" value="C:efflux pump complex"/>
    <property type="evidence" value="ECO:0007669"/>
    <property type="project" value="TreeGrafter"/>
</dbReference>
<feature type="domain" description="CzcB-like barrel-sandwich hybrid" evidence="4">
    <location>
        <begin position="75"/>
        <end position="205"/>
    </location>
</feature>
<comment type="caution">
    <text evidence="5">The sequence shown here is derived from an EMBL/GenBank/DDBJ whole genome shotgun (WGS) entry which is preliminary data.</text>
</comment>
<dbReference type="Proteomes" id="UP000256478">
    <property type="component" value="Unassembled WGS sequence"/>
</dbReference>
<accession>A0A3E0TP08</accession>
<dbReference type="NCBIfam" id="TIGR01730">
    <property type="entry name" value="RND_mfp"/>
    <property type="match status" value="1"/>
</dbReference>
<dbReference type="Gene3D" id="2.40.30.170">
    <property type="match status" value="1"/>
</dbReference>
<feature type="signal peptide" evidence="3">
    <location>
        <begin position="1"/>
        <end position="29"/>
    </location>
</feature>
<protein>
    <submittedName>
        <fullName evidence="5">Efflux RND transporter periplasmic adaptor subunit</fullName>
    </submittedName>
</protein>
<evidence type="ECO:0000256" key="1">
    <source>
        <dbReference type="ARBA" id="ARBA00009477"/>
    </source>
</evidence>
<evidence type="ECO:0000313" key="5">
    <source>
        <dbReference type="EMBL" id="REL26238.1"/>
    </source>
</evidence>
<evidence type="ECO:0000256" key="2">
    <source>
        <dbReference type="SAM" id="Coils"/>
    </source>
</evidence>
<name>A0A3E0TP08_9GAMM</name>
<evidence type="ECO:0000259" key="4">
    <source>
        <dbReference type="Pfam" id="PF25973"/>
    </source>
</evidence>
<keyword evidence="3" id="KW-0732">Signal</keyword>
<dbReference type="PANTHER" id="PTHR30469">
    <property type="entry name" value="MULTIDRUG RESISTANCE PROTEIN MDTA"/>
    <property type="match status" value="1"/>
</dbReference>
<dbReference type="SUPFAM" id="SSF111369">
    <property type="entry name" value="HlyD-like secretion proteins"/>
    <property type="match status" value="1"/>
</dbReference>
<dbReference type="GO" id="GO:0015562">
    <property type="term" value="F:efflux transmembrane transporter activity"/>
    <property type="evidence" value="ECO:0007669"/>
    <property type="project" value="TreeGrafter"/>
</dbReference>
<dbReference type="OrthoDB" id="9806939at2"/>
<dbReference type="Gene3D" id="1.10.287.470">
    <property type="entry name" value="Helix hairpin bin"/>
    <property type="match status" value="1"/>
</dbReference>
<dbReference type="Gene3D" id="2.40.50.100">
    <property type="match status" value="1"/>
</dbReference>
<evidence type="ECO:0000313" key="6">
    <source>
        <dbReference type="Proteomes" id="UP000256478"/>
    </source>
</evidence>
<keyword evidence="2" id="KW-0175">Coiled coil</keyword>
<feature type="coiled-coil region" evidence="2">
    <location>
        <begin position="151"/>
        <end position="178"/>
    </location>
</feature>
<comment type="similarity">
    <text evidence="1">Belongs to the membrane fusion protein (MFP) (TC 8.A.1) family.</text>
</comment>
<evidence type="ECO:0000256" key="3">
    <source>
        <dbReference type="SAM" id="SignalP"/>
    </source>
</evidence>
<dbReference type="InterPro" id="IPR058647">
    <property type="entry name" value="BSH_CzcB-like"/>
</dbReference>
<reference evidence="5 6" key="1">
    <citation type="submission" date="2018-08" db="EMBL/GenBank/DDBJ databases">
        <title>Thalassotalea euphylliae genome.</title>
        <authorList>
            <person name="Summers S."/>
            <person name="Rice S.A."/>
            <person name="Freckelton M.L."/>
            <person name="Nedved B.T."/>
            <person name="Hadfield M.G."/>
        </authorList>
    </citation>
    <scope>NUCLEOTIDE SEQUENCE [LARGE SCALE GENOMIC DNA]</scope>
    <source>
        <strain evidence="5 6">H1</strain>
    </source>
</reference>